<accession>A0A0F9I984</accession>
<reference evidence="1" key="1">
    <citation type="journal article" date="2015" name="Nature">
        <title>Complex archaea that bridge the gap between prokaryotes and eukaryotes.</title>
        <authorList>
            <person name="Spang A."/>
            <person name="Saw J.H."/>
            <person name="Jorgensen S.L."/>
            <person name="Zaremba-Niedzwiedzka K."/>
            <person name="Martijn J."/>
            <person name="Lind A.E."/>
            <person name="van Eijk R."/>
            <person name="Schleper C."/>
            <person name="Guy L."/>
            <person name="Ettema T.J."/>
        </authorList>
    </citation>
    <scope>NUCLEOTIDE SEQUENCE</scope>
</reference>
<proteinExistence type="predicted"/>
<evidence type="ECO:0000313" key="1">
    <source>
        <dbReference type="EMBL" id="KKM24037.1"/>
    </source>
</evidence>
<gene>
    <name evidence="1" type="ORF">LCGC14_1609120</name>
</gene>
<protein>
    <submittedName>
        <fullName evidence="1">Uncharacterized protein</fullName>
    </submittedName>
</protein>
<dbReference type="EMBL" id="LAZR01013004">
    <property type="protein sequence ID" value="KKM24037.1"/>
    <property type="molecule type" value="Genomic_DNA"/>
</dbReference>
<dbReference type="AlphaFoldDB" id="A0A0F9I984"/>
<organism evidence="1">
    <name type="scientific">marine sediment metagenome</name>
    <dbReference type="NCBI Taxonomy" id="412755"/>
    <lineage>
        <taxon>unclassified sequences</taxon>
        <taxon>metagenomes</taxon>
        <taxon>ecological metagenomes</taxon>
    </lineage>
</organism>
<name>A0A0F9I984_9ZZZZ</name>
<sequence>MGNYTEGEWKVTFNGYDYQIITDSGNDYILIGGTKGKANAHLIAAAPDQHKVLEEVDTFLVELINNAHDSYWVTRAKTYRGIVNKALVEAEDK</sequence>
<comment type="caution">
    <text evidence="1">The sequence shown here is derived from an EMBL/GenBank/DDBJ whole genome shotgun (WGS) entry which is preliminary data.</text>
</comment>